<reference evidence="5" key="1">
    <citation type="journal article" date="2020" name="mSystems">
        <title>Genome- and Community-Level Interaction Insights into Carbon Utilization and Element Cycling Functions of Hydrothermarchaeota in Hydrothermal Sediment.</title>
        <authorList>
            <person name="Zhou Z."/>
            <person name="Liu Y."/>
            <person name="Xu W."/>
            <person name="Pan J."/>
            <person name="Luo Z.H."/>
            <person name="Li M."/>
        </authorList>
    </citation>
    <scope>NUCLEOTIDE SEQUENCE [LARGE SCALE GENOMIC DNA]</scope>
    <source>
        <strain evidence="5">HyVt-74</strain>
    </source>
</reference>
<dbReference type="CDD" id="cd00093">
    <property type="entry name" value="HTH_XRE"/>
    <property type="match status" value="1"/>
</dbReference>
<dbReference type="GO" id="GO:0003677">
    <property type="term" value="F:DNA binding"/>
    <property type="evidence" value="ECO:0007669"/>
    <property type="project" value="UniProtKB-KW"/>
</dbReference>
<proteinExistence type="predicted"/>
<evidence type="ECO:0000259" key="4">
    <source>
        <dbReference type="PROSITE" id="PS50943"/>
    </source>
</evidence>
<dbReference type="SUPFAM" id="SSF47413">
    <property type="entry name" value="lambda repressor-like DNA-binding domains"/>
    <property type="match status" value="1"/>
</dbReference>
<dbReference type="Pfam" id="PF01381">
    <property type="entry name" value="HTH_3"/>
    <property type="match status" value="1"/>
</dbReference>
<dbReference type="CDD" id="cd06529">
    <property type="entry name" value="S24_LexA-like"/>
    <property type="match status" value="1"/>
</dbReference>
<accession>A0A7C5DAX8</accession>
<dbReference type="InterPro" id="IPR036286">
    <property type="entry name" value="LexA/Signal_pep-like_sf"/>
</dbReference>
<dbReference type="SUPFAM" id="SSF51306">
    <property type="entry name" value="LexA/Signal peptidase"/>
    <property type="match status" value="1"/>
</dbReference>
<evidence type="ECO:0000256" key="1">
    <source>
        <dbReference type="ARBA" id="ARBA00023015"/>
    </source>
</evidence>
<keyword evidence="3" id="KW-0804">Transcription</keyword>
<evidence type="ECO:0000313" key="5">
    <source>
        <dbReference type="EMBL" id="HHE04845.1"/>
    </source>
</evidence>
<dbReference type="SMART" id="SM00530">
    <property type="entry name" value="HTH_XRE"/>
    <property type="match status" value="1"/>
</dbReference>
<evidence type="ECO:0000256" key="2">
    <source>
        <dbReference type="ARBA" id="ARBA00023125"/>
    </source>
</evidence>
<dbReference type="Pfam" id="PF00717">
    <property type="entry name" value="Peptidase_S24"/>
    <property type="match status" value="1"/>
</dbReference>
<organism evidence="5">
    <name type="scientific">candidate division WOR-3 bacterium</name>
    <dbReference type="NCBI Taxonomy" id="2052148"/>
    <lineage>
        <taxon>Bacteria</taxon>
        <taxon>Bacteria division WOR-3</taxon>
    </lineage>
</organism>
<dbReference type="Gene3D" id="1.10.260.40">
    <property type="entry name" value="lambda repressor-like DNA-binding domains"/>
    <property type="match status" value="1"/>
</dbReference>
<dbReference type="InterPro" id="IPR039418">
    <property type="entry name" value="LexA-like"/>
</dbReference>
<dbReference type="PANTHER" id="PTHR40661:SF3">
    <property type="entry name" value="FELS-1 PROPHAGE TRANSCRIPTIONAL REGULATOR"/>
    <property type="match status" value="1"/>
</dbReference>
<dbReference type="PROSITE" id="PS50943">
    <property type="entry name" value="HTH_CROC1"/>
    <property type="match status" value="1"/>
</dbReference>
<evidence type="ECO:0000256" key="3">
    <source>
        <dbReference type="ARBA" id="ARBA00023163"/>
    </source>
</evidence>
<dbReference type="InterPro" id="IPR015927">
    <property type="entry name" value="Peptidase_S24_S26A/B/C"/>
</dbReference>
<keyword evidence="2" id="KW-0238">DNA-binding</keyword>
<comment type="caution">
    <text evidence="5">The sequence shown here is derived from an EMBL/GenBank/DDBJ whole genome shotgun (WGS) entry which is preliminary data.</text>
</comment>
<name>A0A7C5DAX8_UNCW3</name>
<dbReference type="AlphaFoldDB" id="A0A7C5DAX8"/>
<dbReference type="InterPro" id="IPR001387">
    <property type="entry name" value="Cro/C1-type_HTH"/>
</dbReference>
<feature type="domain" description="HTH cro/C1-type" evidence="4">
    <location>
        <begin position="17"/>
        <end position="71"/>
    </location>
</feature>
<dbReference type="PANTHER" id="PTHR40661">
    <property type="match status" value="1"/>
</dbReference>
<keyword evidence="1" id="KW-0805">Transcription regulation</keyword>
<gene>
    <name evidence="5" type="ORF">ENL19_02145</name>
</gene>
<dbReference type="Gene3D" id="2.10.109.10">
    <property type="entry name" value="Umud Fragment, subunit A"/>
    <property type="match status" value="1"/>
</dbReference>
<dbReference type="Proteomes" id="UP000886110">
    <property type="component" value="Unassembled WGS sequence"/>
</dbReference>
<sequence length="217" mass="24667">MGKIFSDFFYRRLGKKLRALRKNAGIRQSELAFKFGLNQSSISKFEKGELIPSLETLLQYAEYFKVGLDELLGLQHRERSFAFSEDKGEYIPVLRIKKVPVLKALPLSVNGITEDMIEGYISIPLNIYREKCFVVKYSGEGMSPLIKDGEMILVKPESLKDGKHVWVLNTQNTPIVGYVRIKGFSVTVKPENPIFQPIILPKSSISFSGRIMAIIKY</sequence>
<dbReference type="EMBL" id="DRTB01000159">
    <property type="protein sequence ID" value="HHE04845.1"/>
    <property type="molecule type" value="Genomic_DNA"/>
</dbReference>
<dbReference type="InterPro" id="IPR010982">
    <property type="entry name" value="Lambda_DNA-bd_dom_sf"/>
</dbReference>
<protein>
    <submittedName>
        <fullName evidence="5">XRE family transcriptional regulator</fullName>
    </submittedName>
</protein>